<keyword evidence="3" id="KW-0449">Lipoprotein</keyword>
<dbReference type="InterPro" id="IPR005225">
    <property type="entry name" value="Small_GTP-bd"/>
</dbReference>
<dbReference type="SMART" id="SM00174">
    <property type="entry name" value="RHO"/>
    <property type="match status" value="1"/>
</dbReference>
<dbReference type="PROSITE" id="PS51419">
    <property type="entry name" value="RAB"/>
    <property type="match status" value="1"/>
</dbReference>
<evidence type="ECO:0000256" key="2">
    <source>
        <dbReference type="ARBA" id="ARBA00023134"/>
    </source>
</evidence>
<feature type="domain" description="U-box" evidence="4">
    <location>
        <begin position="3"/>
        <end position="76"/>
    </location>
</feature>
<dbReference type="CDD" id="cd16655">
    <property type="entry name" value="RING-Ubox_WDSUB1-like"/>
    <property type="match status" value="1"/>
</dbReference>
<name>A0AB34K9L9_PRYPA</name>
<dbReference type="PROSITE" id="PS51421">
    <property type="entry name" value="RAS"/>
    <property type="match status" value="1"/>
</dbReference>
<evidence type="ECO:0000259" key="4">
    <source>
        <dbReference type="PROSITE" id="PS51698"/>
    </source>
</evidence>
<dbReference type="EMBL" id="JBGBPQ010000001">
    <property type="protein sequence ID" value="KAL1529943.1"/>
    <property type="molecule type" value="Genomic_DNA"/>
</dbReference>
<dbReference type="PROSITE" id="PS51417">
    <property type="entry name" value="ARF"/>
    <property type="match status" value="1"/>
</dbReference>
<dbReference type="Pfam" id="PF04564">
    <property type="entry name" value="U-box"/>
    <property type="match status" value="1"/>
</dbReference>
<reference evidence="5 6" key="1">
    <citation type="journal article" date="2024" name="Science">
        <title>Giant polyketide synthase enzymes in the biosynthesis of giant marine polyether toxins.</title>
        <authorList>
            <person name="Fallon T.R."/>
            <person name="Shende V.V."/>
            <person name="Wierzbicki I.H."/>
            <person name="Pendleton A.L."/>
            <person name="Watervoot N.F."/>
            <person name="Auber R.P."/>
            <person name="Gonzalez D.J."/>
            <person name="Wisecaver J.H."/>
            <person name="Moore B.S."/>
        </authorList>
    </citation>
    <scope>NUCLEOTIDE SEQUENCE [LARGE SCALE GENOMIC DNA]</scope>
    <source>
        <strain evidence="5 6">12B1</strain>
    </source>
</reference>
<evidence type="ECO:0000256" key="3">
    <source>
        <dbReference type="ARBA" id="ARBA00023288"/>
    </source>
</evidence>
<dbReference type="NCBIfam" id="TIGR00231">
    <property type="entry name" value="small_GTP"/>
    <property type="match status" value="1"/>
</dbReference>
<dbReference type="GO" id="GO:0005525">
    <property type="term" value="F:GTP binding"/>
    <property type="evidence" value="ECO:0007669"/>
    <property type="project" value="UniProtKB-KW"/>
</dbReference>
<keyword evidence="6" id="KW-1185">Reference proteome</keyword>
<dbReference type="InterPro" id="IPR003613">
    <property type="entry name" value="Ubox_domain"/>
</dbReference>
<dbReference type="SMART" id="SM00175">
    <property type="entry name" value="RAB"/>
    <property type="match status" value="1"/>
</dbReference>
<dbReference type="GO" id="GO:0004842">
    <property type="term" value="F:ubiquitin-protein transferase activity"/>
    <property type="evidence" value="ECO:0007669"/>
    <property type="project" value="InterPro"/>
</dbReference>
<dbReference type="Gene3D" id="3.30.40.10">
    <property type="entry name" value="Zinc/RING finger domain, C3HC4 (zinc finger)"/>
    <property type="match status" value="1"/>
</dbReference>
<dbReference type="Gene3D" id="3.40.50.300">
    <property type="entry name" value="P-loop containing nucleotide triphosphate hydrolases"/>
    <property type="match status" value="1"/>
</dbReference>
<evidence type="ECO:0000313" key="5">
    <source>
        <dbReference type="EMBL" id="KAL1529943.1"/>
    </source>
</evidence>
<accession>A0AB34K9L9</accession>
<dbReference type="CDD" id="cd00154">
    <property type="entry name" value="Rab"/>
    <property type="match status" value="1"/>
</dbReference>
<dbReference type="InterPro" id="IPR027417">
    <property type="entry name" value="P-loop_NTPase"/>
</dbReference>
<dbReference type="PRINTS" id="PR00449">
    <property type="entry name" value="RASTRNSFRMNG"/>
</dbReference>
<dbReference type="SUPFAM" id="SSF52540">
    <property type="entry name" value="P-loop containing nucleoside triphosphate hydrolases"/>
    <property type="match status" value="1"/>
</dbReference>
<dbReference type="SUPFAM" id="SSF57850">
    <property type="entry name" value="RING/U-box"/>
    <property type="match status" value="1"/>
</dbReference>
<dbReference type="PANTHER" id="PTHR47977">
    <property type="entry name" value="RAS-RELATED PROTEIN RAB"/>
    <property type="match status" value="1"/>
</dbReference>
<keyword evidence="1" id="KW-0547">Nucleotide-binding</keyword>
<dbReference type="InterPro" id="IPR001806">
    <property type="entry name" value="Small_GTPase"/>
</dbReference>
<dbReference type="SMART" id="SM00173">
    <property type="entry name" value="RAS"/>
    <property type="match status" value="1"/>
</dbReference>
<dbReference type="SMART" id="SM00177">
    <property type="entry name" value="ARF"/>
    <property type="match status" value="1"/>
</dbReference>
<dbReference type="PROSITE" id="PS51420">
    <property type="entry name" value="RHO"/>
    <property type="match status" value="1"/>
</dbReference>
<dbReference type="InterPro" id="IPR013083">
    <property type="entry name" value="Znf_RING/FYVE/PHD"/>
</dbReference>
<evidence type="ECO:0000256" key="1">
    <source>
        <dbReference type="ARBA" id="ARBA00022741"/>
    </source>
</evidence>
<dbReference type="InterPro" id="IPR050227">
    <property type="entry name" value="Rab"/>
</dbReference>
<comment type="caution">
    <text evidence="5">The sequence shown here is derived from an EMBL/GenBank/DDBJ whole genome shotgun (WGS) entry which is preliminary data.</text>
</comment>
<dbReference type="FunFam" id="3.40.50.300:FF:001129">
    <property type="entry name" value="ras-related protein Rab-44 isoform X2"/>
    <property type="match status" value="1"/>
</dbReference>
<dbReference type="PROSITE" id="PS51698">
    <property type="entry name" value="U_BOX"/>
    <property type="match status" value="1"/>
</dbReference>
<sequence>MADVPPSFVCPLTLELMSDPATAADGHSYEMSAITQWLRTSNLSPLTGEPLAHKNLTRSHALRNAIEEFHAGQRKQAQRIKQLQQRVPAPHAGLKVILLGDANVGKTSLLHRVKEGNFSEAGTQPTIGCSFCTHSVVLGDTSVSLAIWDTAGQEKYRSFTRQYYRGASAAALVYDITNHETFEGARRWLKDLRSELEDVVVVLVGSKCDLWESRQVDKAVASQLADTEGAEHIECSAKEGTNVDELFETISRSLVARGLQDADGPWNKARLDAGNLIAARDGKHGGTSCCQ</sequence>
<organism evidence="5 6">
    <name type="scientific">Prymnesium parvum</name>
    <name type="common">Toxic golden alga</name>
    <dbReference type="NCBI Taxonomy" id="97485"/>
    <lineage>
        <taxon>Eukaryota</taxon>
        <taxon>Haptista</taxon>
        <taxon>Haptophyta</taxon>
        <taxon>Prymnesiophyceae</taxon>
        <taxon>Prymnesiales</taxon>
        <taxon>Prymnesiaceae</taxon>
        <taxon>Prymnesium</taxon>
    </lineage>
</organism>
<dbReference type="SMART" id="SM00504">
    <property type="entry name" value="Ubox"/>
    <property type="match status" value="1"/>
</dbReference>
<dbReference type="Pfam" id="PF00071">
    <property type="entry name" value="Ras"/>
    <property type="match status" value="1"/>
</dbReference>
<protein>
    <recommendedName>
        <fullName evidence="4">U-box domain-containing protein</fullName>
    </recommendedName>
</protein>
<dbReference type="GO" id="GO:0016567">
    <property type="term" value="P:protein ubiquitination"/>
    <property type="evidence" value="ECO:0007669"/>
    <property type="project" value="InterPro"/>
</dbReference>
<dbReference type="GO" id="GO:0003924">
    <property type="term" value="F:GTPase activity"/>
    <property type="evidence" value="ECO:0007669"/>
    <property type="project" value="InterPro"/>
</dbReference>
<proteinExistence type="predicted"/>
<gene>
    <name evidence="5" type="ORF">AB1Y20_000871</name>
</gene>
<dbReference type="AlphaFoldDB" id="A0AB34K9L9"/>
<dbReference type="SMART" id="SM00176">
    <property type="entry name" value="RAN"/>
    <property type="match status" value="1"/>
</dbReference>
<keyword evidence="2" id="KW-0342">GTP-binding</keyword>
<evidence type="ECO:0000313" key="6">
    <source>
        <dbReference type="Proteomes" id="UP001515480"/>
    </source>
</evidence>
<dbReference type="Proteomes" id="UP001515480">
    <property type="component" value="Unassembled WGS sequence"/>
</dbReference>